<keyword evidence="1 2" id="KW-0103">Bromodomain</keyword>
<dbReference type="AlphaFoldDB" id="K0RX42"/>
<dbReference type="Gene3D" id="1.20.920.10">
    <property type="entry name" value="Bromodomain-like"/>
    <property type="match status" value="1"/>
</dbReference>
<name>K0RX42_THAOC</name>
<proteinExistence type="predicted"/>
<evidence type="ECO:0000256" key="2">
    <source>
        <dbReference type="PROSITE-ProRule" id="PRU00035"/>
    </source>
</evidence>
<evidence type="ECO:0000259" key="4">
    <source>
        <dbReference type="PROSITE" id="PS50014"/>
    </source>
</evidence>
<dbReference type="InterPro" id="IPR036427">
    <property type="entry name" value="Bromodomain-like_sf"/>
</dbReference>
<evidence type="ECO:0000313" key="6">
    <source>
        <dbReference type="Proteomes" id="UP000266841"/>
    </source>
</evidence>
<dbReference type="PRINTS" id="PR00503">
    <property type="entry name" value="BROMODOMAIN"/>
</dbReference>
<dbReference type="EMBL" id="AGNL01041906">
    <property type="protein sequence ID" value="EJK51282.1"/>
    <property type="molecule type" value="Genomic_DNA"/>
</dbReference>
<dbReference type="InterPro" id="IPR001487">
    <property type="entry name" value="Bromodomain"/>
</dbReference>
<evidence type="ECO:0000256" key="1">
    <source>
        <dbReference type="ARBA" id="ARBA00023117"/>
    </source>
</evidence>
<keyword evidence="6" id="KW-1185">Reference proteome</keyword>
<dbReference type="CDD" id="cd04369">
    <property type="entry name" value="Bromodomain"/>
    <property type="match status" value="1"/>
</dbReference>
<gene>
    <name evidence="5" type="ORF">THAOC_29558</name>
</gene>
<feature type="domain" description="Bromo" evidence="4">
    <location>
        <begin position="79"/>
        <end position="169"/>
    </location>
</feature>
<feature type="region of interest" description="Disordered" evidence="3">
    <location>
        <begin position="326"/>
        <end position="355"/>
    </location>
</feature>
<feature type="region of interest" description="Disordered" evidence="3">
    <location>
        <begin position="1091"/>
        <end position="1142"/>
    </location>
</feature>
<dbReference type="PANTHER" id="PTHR33418:SF1">
    <property type="entry name" value="HELICASE-ASSOCIATED DOMAIN-CONTAINING PROTEIN"/>
    <property type="match status" value="1"/>
</dbReference>
<dbReference type="Proteomes" id="UP000266841">
    <property type="component" value="Unassembled WGS sequence"/>
</dbReference>
<comment type="caution">
    <text evidence="5">The sequence shown here is derived from an EMBL/GenBank/DDBJ whole genome shotgun (WGS) entry which is preliminary data.</text>
</comment>
<dbReference type="SMART" id="SM00297">
    <property type="entry name" value="BROMO"/>
    <property type="match status" value="1"/>
</dbReference>
<evidence type="ECO:0000313" key="5">
    <source>
        <dbReference type="EMBL" id="EJK51282.1"/>
    </source>
</evidence>
<organism evidence="5 6">
    <name type="scientific">Thalassiosira oceanica</name>
    <name type="common">Marine diatom</name>
    <dbReference type="NCBI Taxonomy" id="159749"/>
    <lineage>
        <taxon>Eukaryota</taxon>
        <taxon>Sar</taxon>
        <taxon>Stramenopiles</taxon>
        <taxon>Ochrophyta</taxon>
        <taxon>Bacillariophyta</taxon>
        <taxon>Coscinodiscophyceae</taxon>
        <taxon>Thalassiosirophycidae</taxon>
        <taxon>Thalassiosirales</taxon>
        <taxon>Thalassiosiraceae</taxon>
        <taxon>Thalassiosira</taxon>
    </lineage>
</organism>
<feature type="compositionally biased region" description="Polar residues" evidence="3">
    <location>
        <begin position="1128"/>
        <end position="1142"/>
    </location>
</feature>
<accession>K0RX42</accession>
<dbReference type="SUPFAM" id="SSF47370">
    <property type="entry name" value="Bromodomain"/>
    <property type="match status" value="1"/>
</dbReference>
<dbReference type="Pfam" id="PF00439">
    <property type="entry name" value="Bromodomain"/>
    <property type="match status" value="1"/>
</dbReference>
<dbReference type="PANTHER" id="PTHR33418">
    <property type="entry name" value="HELICASE-ASSOCIATED"/>
    <property type="match status" value="1"/>
</dbReference>
<dbReference type="PROSITE" id="PS50014">
    <property type="entry name" value="BROMODOMAIN_2"/>
    <property type="match status" value="1"/>
</dbReference>
<sequence>MAKDGQTSVPEGDLDLIPDDWQCNRCVRDLFVNAGEEIMLYESGSKKVRMAYSDFRDCDDFRECSCMLSAVADILGKLMNYDYGYVFSEPVDVQSVEDYLSIVEKPMDYSTVLKRLENGSYIDLISSDDVSDDDCERTVMEEILVHALEDVERVHHNCQLYNPPSSTLSRAAAVHKKKWQSYFNQYIDEKLPANVKRDLSRFRQECQLERAASASRPEGGLMDANKKAMQKQASGVLLAQKKRSFSISESESEGADDIDVNDEDCPVEDVQVRRSKKARTDVVSNSSALLLLEDQVRALEFVFFSTASKLRAASPKNDIPAMALENQLSDHTTPRRGNLKSNDGSQLAQDPHAAATPDAAVSAAMPFKAYTCPPLPAEAIIKFPSGVEVIDVDAMSDYLGGRGNTVPLPAPACRESASSIQSYLQTEFQKQWYDRLEEIKQHKILHGTAIVSTADSEKLYHWRSRQRKRYHLTLHRLAHLKRSCLSDGDDKADAEWLLTLPDSMTGNFSIGGDGGIISDEDDEGTFIHTLTEKASDMYSRLLNDTKDDVAIVANINRLHQSKLYDVTRESHGARATLPFASRHSNSLFWDESLEELRFYNGANRTTVVPRNFPYNSCLPVWVEIQRARYLLQCTGISAGLTGCQVLVLGDELNFGDISSIPVTTSLLSPNVKSDAFKSNMTSKDATDKNSWSSRINHFKSWYFGLSDREKLKAPELLRQSNFALYSWCWRQCNASASLLNGTPSLQGTFVDTIKIGQLASSGFFRAFPTDEGRSGLVPEDDYDGRGAFDATFQVLEDFSVKYGSTVIPDWFECDRAFRMWVASLEEGMKCFTRGEPCILSTSQIERLILIGFCNDRPGLPNLSRSDVVFLKMLTELKRHKDLFGEAYASEDYPRLHRWIADQKELFRLSRGGERDLMHSSRLKMLFEAGLDFFTGECIPSKAEDLAEFQRLVAAPAETFPGSGVHLRMSPLDGNDNYWREHGTQEKFVRFKEVFGHSLVLASDDADVYWWFVEKRGLLLLSEMKQLQSEPSSEAELRSNSILRYLVSETNAAGPDAVPGGDAISLDHSITRGTLHDPVDVRRLAPAELARQAAGDAVPVRRGQPSLSKTGPGQDPLHPRSRREEEGCAQTQDELASAQNEVSTQLRDSSLSLLPNSSLHISSTCPSLLRNNV</sequence>
<dbReference type="OrthoDB" id="47309at2759"/>
<evidence type="ECO:0000256" key="3">
    <source>
        <dbReference type="SAM" id="MobiDB-lite"/>
    </source>
</evidence>
<reference evidence="5 6" key="1">
    <citation type="journal article" date="2012" name="Genome Biol.">
        <title>Genome and low-iron response of an oceanic diatom adapted to chronic iron limitation.</title>
        <authorList>
            <person name="Lommer M."/>
            <person name="Specht M."/>
            <person name="Roy A.S."/>
            <person name="Kraemer L."/>
            <person name="Andreson R."/>
            <person name="Gutowska M.A."/>
            <person name="Wolf J."/>
            <person name="Bergner S.V."/>
            <person name="Schilhabel M.B."/>
            <person name="Klostermeier U.C."/>
            <person name="Beiko R.G."/>
            <person name="Rosenstiel P."/>
            <person name="Hippler M."/>
            <person name="Laroche J."/>
        </authorList>
    </citation>
    <scope>NUCLEOTIDE SEQUENCE [LARGE SCALE GENOMIC DNA]</scope>
    <source>
        <strain evidence="5 6">CCMP1005</strain>
    </source>
</reference>
<protein>
    <recommendedName>
        <fullName evidence="4">Bromo domain-containing protein</fullName>
    </recommendedName>
</protein>